<dbReference type="PROSITE" id="PS50181">
    <property type="entry name" value="FBOX"/>
    <property type="match status" value="1"/>
</dbReference>
<evidence type="ECO:0000259" key="1">
    <source>
        <dbReference type="PROSITE" id="PS50181"/>
    </source>
</evidence>
<name>E3LQF0_CAERE</name>
<feature type="domain" description="F-box" evidence="1">
    <location>
        <begin position="1"/>
        <end position="48"/>
    </location>
</feature>
<dbReference type="InterPro" id="IPR001810">
    <property type="entry name" value="F-box_dom"/>
</dbReference>
<dbReference type="EMBL" id="DS268413">
    <property type="protein sequence ID" value="EFP07571.1"/>
    <property type="molecule type" value="Genomic_DNA"/>
</dbReference>
<evidence type="ECO:0000313" key="3">
    <source>
        <dbReference type="Proteomes" id="UP000008281"/>
    </source>
</evidence>
<evidence type="ECO:0000313" key="2">
    <source>
        <dbReference type="EMBL" id="EFP07571.1"/>
    </source>
</evidence>
<dbReference type="OMA" id="HSESIAV"/>
<dbReference type="HOGENOM" id="CLU_040220_3_1_1"/>
<dbReference type="PANTHER" id="PTHR21503">
    <property type="entry name" value="F-BOX-CONTAINING HYPOTHETICAL PROTEIN C.ELEGANS"/>
    <property type="match status" value="1"/>
</dbReference>
<organism evidence="3">
    <name type="scientific">Caenorhabditis remanei</name>
    <name type="common">Caenorhabditis vulgaris</name>
    <dbReference type="NCBI Taxonomy" id="31234"/>
    <lineage>
        <taxon>Eukaryota</taxon>
        <taxon>Metazoa</taxon>
        <taxon>Ecdysozoa</taxon>
        <taxon>Nematoda</taxon>
        <taxon>Chromadorea</taxon>
        <taxon>Rhabditida</taxon>
        <taxon>Rhabditina</taxon>
        <taxon>Rhabditomorpha</taxon>
        <taxon>Rhabditoidea</taxon>
        <taxon>Rhabditidae</taxon>
        <taxon>Peloderinae</taxon>
        <taxon>Caenorhabditis</taxon>
    </lineage>
</organism>
<dbReference type="Pfam" id="PF00646">
    <property type="entry name" value="F-box"/>
    <property type="match status" value="1"/>
</dbReference>
<protein>
    <recommendedName>
        <fullName evidence="1">F-box domain-containing protein</fullName>
    </recommendedName>
</protein>
<dbReference type="PANTHER" id="PTHR21503:SF8">
    <property type="entry name" value="F-BOX ASSOCIATED DOMAIN-CONTAINING PROTEIN-RELATED"/>
    <property type="match status" value="1"/>
</dbReference>
<sequence length="313" mass="37318">MKLLKLPLVVLREIFSYMNYREVFQFSLCSKQSFYRIKSLQLVRFSNIQFVDFFYSPKEISVTIMPKNGDHRFLDWEYIISVIPKESEWKKFVQIEIGGKMLKVRRQTAEDKLVAVYDCKSQMVPFLNVIYTHVCNLFGNDVEYRMLHALSNEDQPKPIYENIKLSRIWVRNRDIQEIDEHFSFLQKQKFIELHMGTMTGRLREDSKIFEAEVVDVVDTEGPIAIVIDVLRQFNGQQATFYTEYSDFPEIFQFMTRWKSNQSYQNLMTLEYSWTKPVSDLNALMESTEIKHTNSQVDPPVYKYDHRLVFNYSV</sequence>
<dbReference type="Proteomes" id="UP000008281">
    <property type="component" value="Unassembled WGS sequence"/>
</dbReference>
<keyword evidence="3" id="KW-1185">Reference proteome</keyword>
<dbReference type="AlphaFoldDB" id="E3LQF0"/>
<accession>E3LQF0</accession>
<gene>
    <name evidence="2" type="ORF">CRE_26425</name>
</gene>
<proteinExistence type="predicted"/>
<reference evidence="2" key="1">
    <citation type="submission" date="2007-07" db="EMBL/GenBank/DDBJ databases">
        <title>PCAP assembly of the Caenorhabditis remanei genome.</title>
        <authorList>
            <consortium name="The Caenorhabditis remanei Sequencing Consortium"/>
            <person name="Wilson R.K."/>
        </authorList>
    </citation>
    <scope>NUCLEOTIDE SEQUENCE [LARGE SCALE GENOMIC DNA]</scope>
    <source>
        <strain evidence="2">PB4641</strain>
    </source>
</reference>
<dbReference type="InParanoid" id="E3LQF0"/>